<evidence type="ECO:0000256" key="4">
    <source>
        <dbReference type="ARBA" id="ARBA00022771"/>
    </source>
</evidence>
<evidence type="ECO:0000313" key="13">
    <source>
        <dbReference type="EMBL" id="KAK2069472.1"/>
    </source>
</evidence>
<feature type="compositionally biased region" description="Low complexity" evidence="11">
    <location>
        <begin position="113"/>
        <end position="124"/>
    </location>
</feature>
<keyword evidence="4 10" id="KW-0863">Zinc-finger</keyword>
<evidence type="ECO:0000256" key="11">
    <source>
        <dbReference type="SAM" id="MobiDB-lite"/>
    </source>
</evidence>
<protein>
    <recommendedName>
        <fullName evidence="12">C2H2-type domain-containing protein</fullName>
    </recommendedName>
</protein>
<comment type="caution">
    <text evidence="13">The sequence shown here is derived from an EMBL/GenBank/DDBJ whole genome shotgun (WGS) entry which is preliminary data.</text>
</comment>
<evidence type="ECO:0000256" key="6">
    <source>
        <dbReference type="ARBA" id="ARBA00023015"/>
    </source>
</evidence>
<sequence>MLQVIYRRLLETGDVEEWSWLSVPFAVARNGATSTWLVVLRNQWLELDSYLQDIDLHLECNSANPLDDTAMSGADMAGVMADGSRFLQQLGRYGGHSADGSAAARNTASAHGAPIPESAPASPAYHHEPALLGAVSFQELSYSMAPPSSVAMPSSLNAHDDMCVDNCTGLGVYNGSTAFNHRGASMALRAHTSSYLPRHSISQAQPYTSQLQSQHLSPQPWMQQRAFAHLGLHHNHNTHMFDNHDFALHRTPISQPVVPPVMDDDVGSCCNSNCDMEDKCTGVSCADKADACTDRNCPGQPPSLDLDDAAATLMDLSHGQEQQEQQHALQTTLSPHDMCGDSGVPTGMGDALSFCGQPFFPDLAECTTTDCIMSLKSHIETSHHDPDRWNCMAECPLAEPSIYSRCVFPKDGSALFSGNMSVGFYDHFCNDHSVPPHFIPCGAEIKNPQDLVCHYFDAHQSQLDARHAFKSGDSTSNNEAYLTTTCTPRSRSSTANAFSPAPTPETTVTAPGNEHVCFWCEPGSEQQCGMGFNNTKELNEHVVNQHIKELTKKDHCYHCGWLDCQRPKTMKTPGFAQRSKLERHMQTHVGHKPFQCQKCNAEFSGKQALSQHLLAHDGQKPLSCPHCDKKFTYKSSLTMHLRTHSGEKPLECPICHKRFSESSNLSKHKRIHDQQGRYLCQAPGCLKRFNRLDQLRRHSKSKHHGAGLSTPPFEPAGTDQDGDLDVHKKETTQLSMPGLSTKAVARRLVLKKEEVDRSTALFFDPERSIPYQIILFSCP</sequence>
<comment type="subcellular location">
    <subcellularLocation>
        <location evidence="1">Nucleus</location>
    </subcellularLocation>
</comment>
<reference evidence="13" key="1">
    <citation type="journal article" date="2023" name="Mol. Plant Microbe Interact.">
        <title>Elucidating the Obligate Nature and Biological Capacity of an Invasive Fungal Corn Pathogen.</title>
        <authorList>
            <person name="MacCready J.S."/>
            <person name="Roggenkamp E.M."/>
            <person name="Gdanetz K."/>
            <person name="Chilvers M.I."/>
        </authorList>
    </citation>
    <scope>NUCLEOTIDE SEQUENCE</scope>
    <source>
        <strain evidence="13">PM02</strain>
    </source>
</reference>
<keyword evidence="2" id="KW-0479">Metal-binding</keyword>
<dbReference type="InterPro" id="IPR050752">
    <property type="entry name" value="C2H2-ZF_domain"/>
</dbReference>
<keyword evidence="3" id="KW-0677">Repeat</keyword>
<evidence type="ECO:0000256" key="5">
    <source>
        <dbReference type="ARBA" id="ARBA00022833"/>
    </source>
</evidence>
<feature type="region of interest" description="Disordered" evidence="11">
    <location>
        <begin position="97"/>
        <end position="124"/>
    </location>
</feature>
<dbReference type="Proteomes" id="UP001217918">
    <property type="component" value="Unassembled WGS sequence"/>
</dbReference>
<accession>A0AAD9I386</accession>
<feature type="domain" description="C2H2-type" evidence="12">
    <location>
        <begin position="594"/>
        <end position="621"/>
    </location>
</feature>
<dbReference type="Gene3D" id="3.30.160.60">
    <property type="entry name" value="Classic Zinc Finger"/>
    <property type="match status" value="5"/>
</dbReference>
<dbReference type="GO" id="GO:0008270">
    <property type="term" value="F:zinc ion binding"/>
    <property type="evidence" value="ECO:0007669"/>
    <property type="project" value="UniProtKB-KW"/>
</dbReference>
<dbReference type="SUPFAM" id="SSF57667">
    <property type="entry name" value="beta-beta-alpha zinc fingers"/>
    <property type="match status" value="3"/>
</dbReference>
<dbReference type="PROSITE" id="PS50157">
    <property type="entry name" value="ZINC_FINGER_C2H2_2"/>
    <property type="match status" value="6"/>
</dbReference>
<keyword evidence="9" id="KW-0539">Nucleus</keyword>
<feature type="domain" description="C2H2-type" evidence="12">
    <location>
        <begin position="562"/>
        <end position="593"/>
    </location>
</feature>
<evidence type="ECO:0000256" key="2">
    <source>
        <dbReference type="ARBA" id="ARBA00022723"/>
    </source>
</evidence>
<name>A0AAD9I386_9PEZI</name>
<dbReference type="Pfam" id="PF13912">
    <property type="entry name" value="zf-C2H2_6"/>
    <property type="match status" value="1"/>
</dbReference>
<dbReference type="FunFam" id="3.30.160.60:FF:000690">
    <property type="entry name" value="Zinc finger protein 354C"/>
    <property type="match status" value="1"/>
</dbReference>
<evidence type="ECO:0000256" key="7">
    <source>
        <dbReference type="ARBA" id="ARBA00023125"/>
    </source>
</evidence>
<evidence type="ECO:0000259" key="12">
    <source>
        <dbReference type="PROSITE" id="PS50157"/>
    </source>
</evidence>
<gene>
    <name evidence="13" type="ORF">P8C59_004052</name>
</gene>
<dbReference type="GO" id="GO:0005634">
    <property type="term" value="C:nucleus"/>
    <property type="evidence" value="ECO:0007669"/>
    <property type="project" value="UniProtKB-SubCell"/>
</dbReference>
<feature type="domain" description="C2H2-type" evidence="12">
    <location>
        <begin position="622"/>
        <end position="649"/>
    </location>
</feature>
<dbReference type="PANTHER" id="PTHR24384:SF189">
    <property type="entry name" value="C2H2-TYPE DOMAIN-CONTAINING PROTEIN-RELATED"/>
    <property type="match status" value="1"/>
</dbReference>
<organism evidence="13 14">
    <name type="scientific">Phyllachora maydis</name>
    <dbReference type="NCBI Taxonomy" id="1825666"/>
    <lineage>
        <taxon>Eukaryota</taxon>
        <taxon>Fungi</taxon>
        <taxon>Dikarya</taxon>
        <taxon>Ascomycota</taxon>
        <taxon>Pezizomycotina</taxon>
        <taxon>Sordariomycetes</taxon>
        <taxon>Sordariomycetidae</taxon>
        <taxon>Phyllachorales</taxon>
        <taxon>Phyllachoraceae</taxon>
        <taxon>Phyllachora</taxon>
    </lineage>
</organism>
<dbReference type="PANTHER" id="PTHR24384">
    <property type="entry name" value="FINGER PUTATIVE TRANSCRIPTION FACTOR FAMILY-RELATED"/>
    <property type="match status" value="1"/>
</dbReference>
<feature type="domain" description="C2H2-type" evidence="12">
    <location>
        <begin position="650"/>
        <end position="677"/>
    </location>
</feature>
<keyword evidence="8" id="KW-0804">Transcription</keyword>
<dbReference type="InterPro" id="IPR013087">
    <property type="entry name" value="Znf_C2H2_type"/>
</dbReference>
<evidence type="ECO:0000256" key="3">
    <source>
        <dbReference type="ARBA" id="ARBA00022737"/>
    </source>
</evidence>
<dbReference type="EMBL" id="JAQQPM010000003">
    <property type="protein sequence ID" value="KAK2069472.1"/>
    <property type="molecule type" value="Genomic_DNA"/>
</dbReference>
<evidence type="ECO:0000256" key="10">
    <source>
        <dbReference type="PROSITE-ProRule" id="PRU00042"/>
    </source>
</evidence>
<dbReference type="SMART" id="SM00355">
    <property type="entry name" value="ZnF_C2H2"/>
    <property type="match status" value="6"/>
</dbReference>
<feature type="domain" description="C2H2-type" evidence="12">
    <location>
        <begin position="678"/>
        <end position="708"/>
    </location>
</feature>
<evidence type="ECO:0000256" key="9">
    <source>
        <dbReference type="ARBA" id="ARBA00023242"/>
    </source>
</evidence>
<dbReference type="GO" id="GO:0000978">
    <property type="term" value="F:RNA polymerase II cis-regulatory region sequence-specific DNA binding"/>
    <property type="evidence" value="ECO:0007669"/>
    <property type="project" value="TreeGrafter"/>
</dbReference>
<keyword evidence="5" id="KW-0862">Zinc</keyword>
<dbReference type="Pfam" id="PF00096">
    <property type="entry name" value="zf-C2H2"/>
    <property type="match status" value="2"/>
</dbReference>
<feature type="region of interest" description="Disordered" evidence="11">
    <location>
        <begin position="698"/>
        <end position="724"/>
    </location>
</feature>
<keyword evidence="7" id="KW-0238">DNA-binding</keyword>
<evidence type="ECO:0000256" key="1">
    <source>
        <dbReference type="ARBA" id="ARBA00004123"/>
    </source>
</evidence>
<dbReference type="FunFam" id="3.30.160.60:FF:000702">
    <property type="entry name" value="Transcription factor E4F1 isoform 1"/>
    <property type="match status" value="1"/>
</dbReference>
<feature type="domain" description="C2H2-type" evidence="12">
    <location>
        <begin position="518"/>
        <end position="551"/>
    </location>
</feature>
<dbReference type="PROSITE" id="PS00028">
    <property type="entry name" value="ZINC_FINGER_C2H2_1"/>
    <property type="match status" value="4"/>
</dbReference>
<keyword evidence="6" id="KW-0805">Transcription regulation</keyword>
<dbReference type="GO" id="GO:0000981">
    <property type="term" value="F:DNA-binding transcription factor activity, RNA polymerase II-specific"/>
    <property type="evidence" value="ECO:0007669"/>
    <property type="project" value="TreeGrafter"/>
</dbReference>
<dbReference type="AlphaFoldDB" id="A0AAD9I386"/>
<keyword evidence="14" id="KW-1185">Reference proteome</keyword>
<proteinExistence type="predicted"/>
<dbReference type="InterPro" id="IPR036236">
    <property type="entry name" value="Znf_C2H2_sf"/>
</dbReference>
<evidence type="ECO:0000256" key="8">
    <source>
        <dbReference type="ARBA" id="ARBA00023163"/>
    </source>
</evidence>
<evidence type="ECO:0000313" key="14">
    <source>
        <dbReference type="Proteomes" id="UP001217918"/>
    </source>
</evidence>